<dbReference type="GO" id="GO:0008483">
    <property type="term" value="F:transaminase activity"/>
    <property type="evidence" value="ECO:0007669"/>
    <property type="project" value="TreeGrafter"/>
</dbReference>
<comment type="caution">
    <text evidence="6">The sequence shown here is derived from an EMBL/GenBank/DDBJ whole genome shotgun (WGS) entry which is preliminary data.</text>
</comment>
<dbReference type="GO" id="GO:0000271">
    <property type="term" value="P:polysaccharide biosynthetic process"/>
    <property type="evidence" value="ECO:0007669"/>
    <property type="project" value="TreeGrafter"/>
</dbReference>
<dbReference type="FunFam" id="3.40.640.10:FF:000089">
    <property type="entry name" value="Aminotransferase, DegT/DnrJ/EryC1/StrS family"/>
    <property type="match status" value="1"/>
</dbReference>
<sequence>MVVKYLDLKKQYESIKDEIDKSISNVIDDTAFSYGKYAKEFENNFKSFLDTKYVFGTSSGTSALHLALIAMGIGPGDEVITVPNSFIATAEAISHAGATPVFVDVNPKTYLMDTAKLVNTISSKTKAIIPVHLFGQPADMDQIMEIASEYNLMVLEDACQAHGAIYNGKRAGSIGNAAAFSFYPGKNLGAYGEGGACSTNDPEIAKQIELYRAHGEIKRYYHEVIGYNYRLDGIQGAILNVKLKHLDNWNEKRRNIASMYNEMLSGVGDIITPYEAENRNSIYHIYAIRTKSRDALRDFLTQNEIQSGIHYPIPIHLQNAYKYLGYKKGDFPIAEEQAETTLSLPIYAEMPESDVIRVVDTIKKFFDKEVVK</sequence>
<organism evidence="6 7">
    <name type="scientific">candidate division TA06 bacterium</name>
    <dbReference type="NCBI Taxonomy" id="2250710"/>
    <lineage>
        <taxon>Bacteria</taxon>
        <taxon>Bacteria division TA06</taxon>
    </lineage>
</organism>
<proteinExistence type="inferred from homology"/>
<evidence type="ECO:0000256" key="5">
    <source>
        <dbReference type="RuleBase" id="RU004508"/>
    </source>
</evidence>
<dbReference type="InterPro" id="IPR000653">
    <property type="entry name" value="DegT/StrS_aminotransferase"/>
</dbReference>
<dbReference type="CDD" id="cd00616">
    <property type="entry name" value="AHBA_syn"/>
    <property type="match status" value="1"/>
</dbReference>
<dbReference type="GO" id="GO:0030170">
    <property type="term" value="F:pyridoxal phosphate binding"/>
    <property type="evidence" value="ECO:0007669"/>
    <property type="project" value="UniProtKB-ARBA"/>
</dbReference>
<dbReference type="PIRSF" id="PIRSF000390">
    <property type="entry name" value="PLP_StrS"/>
    <property type="match status" value="1"/>
</dbReference>
<dbReference type="Pfam" id="PF01041">
    <property type="entry name" value="DegT_DnrJ_EryC1"/>
    <property type="match status" value="1"/>
</dbReference>
<dbReference type="InterPro" id="IPR015424">
    <property type="entry name" value="PyrdxlP-dep_Trfase"/>
</dbReference>
<keyword evidence="1 4" id="KW-0663">Pyridoxal phosphate</keyword>
<feature type="modified residue" description="N6-(pyridoxal phosphate)lysine" evidence="4">
    <location>
        <position position="186"/>
    </location>
</feature>
<dbReference type="SUPFAM" id="SSF53383">
    <property type="entry name" value="PLP-dependent transferases"/>
    <property type="match status" value="1"/>
</dbReference>
<evidence type="ECO:0000256" key="3">
    <source>
        <dbReference type="PIRSR" id="PIRSR000390-1"/>
    </source>
</evidence>
<dbReference type="Proteomes" id="UP000282321">
    <property type="component" value="Unassembled WGS sequence"/>
</dbReference>
<dbReference type="PANTHER" id="PTHR30244">
    <property type="entry name" value="TRANSAMINASE"/>
    <property type="match status" value="1"/>
</dbReference>
<evidence type="ECO:0000313" key="6">
    <source>
        <dbReference type="EMBL" id="RKX68060.1"/>
    </source>
</evidence>
<name>A0A660SDI5_UNCT6</name>
<comment type="similarity">
    <text evidence="2 5">Belongs to the DegT/DnrJ/EryC1 family.</text>
</comment>
<dbReference type="Gene3D" id="3.40.640.10">
    <property type="entry name" value="Type I PLP-dependent aspartate aminotransferase-like (Major domain)"/>
    <property type="match status" value="1"/>
</dbReference>
<feature type="active site" description="Proton acceptor" evidence="3">
    <location>
        <position position="186"/>
    </location>
</feature>
<evidence type="ECO:0000313" key="7">
    <source>
        <dbReference type="Proteomes" id="UP000282321"/>
    </source>
</evidence>
<evidence type="ECO:0000256" key="2">
    <source>
        <dbReference type="ARBA" id="ARBA00037999"/>
    </source>
</evidence>
<protein>
    <submittedName>
        <fullName evidence="6">Erythromycin biosynthesis sensory transduction protein eryC1</fullName>
    </submittedName>
</protein>
<dbReference type="PANTHER" id="PTHR30244:SF36">
    <property type="entry name" value="3-OXO-GLUCOSE-6-PHOSPHATE:GLUTAMATE AMINOTRANSFERASE"/>
    <property type="match status" value="1"/>
</dbReference>
<dbReference type="EMBL" id="QNBC01000004">
    <property type="protein sequence ID" value="RKX68060.1"/>
    <property type="molecule type" value="Genomic_DNA"/>
</dbReference>
<evidence type="ECO:0000256" key="4">
    <source>
        <dbReference type="PIRSR" id="PIRSR000390-2"/>
    </source>
</evidence>
<reference evidence="6 7" key="1">
    <citation type="submission" date="2018-06" db="EMBL/GenBank/DDBJ databases">
        <title>Extensive metabolic versatility and redundancy in microbially diverse, dynamic hydrothermal sediments.</title>
        <authorList>
            <person name="Dombrowski N."/>
            <person name="Teske A."/>
            <person name="Baker B.J."/>
        </authorList>
    </citation>
    <scope>NUCLEOTIDE SEQUENCE [LARGE SCALE GENOMIC DNA]</scope>
    <source>
        <strain evidence="6">B35_G9</strain>
    </source>
</reference>
<dbReference type="AlphaFoldDB" id="A0A660SDI5"/>
<dbReference type="Gene3D" id="3.90.1150.10">
    <property type="entry name" value="Aspartate Aminotransferase, domain 1"/>
    <property type="match status" value="1"/>
</dbReference>
<dbReference type="InterPro" id="IPR015422">
    <property type="entry name" value="PyrdxlP-dep_Trfase_small"/>
</dbReference>
<dbReference type="InterPro" id="IPR015421">
    <property type="entry name" value="PyrdxlP-dep_Trfase_major"/>
</dbReference>
<accession>A0A660SDI5</accession>
<evidence type="ECO:0000256" key="1">
    <source>
        <dbReference type="ARBA" id="ARBA00022898"/>
    </source>
</evidence>
<gene>
    <name evidence="6" type="ORF">DRP44_00715</name>
</gene>